<dbReference type="SUPFAM" id="SSF54631">
    <property type="entry name" value="CBS-domain pair"/>
    <property type="match status" value="1"/>
</dbReference>
<dbReference type="AlphaFoldDB" id="A0A8J7WPV7"/>
<evidence type="ECO:0000256" key="2">
    <source>
        <dbReference type="PROSITE-ProRule" id="PRU00703"/>
    </source>
</evidence>
<evidence type="ECO:0000259" key="3">
    <source>
        <dbReference type="PROSITE" id="PS51371"/>
    </source>
</evidence>
<dbReference type="EMBL" id="JAGSXH010000043">
    <property type="protein sequence ID" value="MBS2964167.1"/>
    <property type="molecule type" value="Genomic_DNA"/>
</dbReference>
<evidence type="ECO:0000313" key="4">
    <source>
        <dbReference type="EMBL" id="MBS2964167.1"/>
    </source>
</evidence>
<sequence length="147" mass="15744">MNEYALAGLASKTASDVMSQPSAIVRNNTCAWEVVGRFLTGPARHVIVVDAAGRSLGVIGTRHLAGLWPLDPKRLKATPVESLGCASWISLSPDDDLRTCARTLTEHNLDAVPVLDAGSRVLGVVTARDITRALADMADVKQRAWQE</sequence>
<dbReference type="PROSITE" id="PS51371">
    <property type="entry name" value="CBS"/>
    <property type="match status" value="1"/>
</dbReference>
<dbReference type="PANTHER" id="PTHR43080">
    <property type="entry name" value="CBS DOMAIN-CONTAINING PROTEIN CBSX3, MITOCHONDRIAL"/>
    <property type="match status" value="1"/>
</dbReference>
<evidence type="ECO:0000313" key="5">
    <source>
        <dbReference type="Proteomes" id="UP000677913"/>
    </source>
</evidence>
<dbReference type="SMART" id="SM00116">
    <property type="entry name" value="CBS"/>
    <property type="match status" value="2"/>
</dbReference>
<dbReference type="Proteomes" id="UP000677913">
    <property type="component" value="Unassembled WGS sequence"/>
</dbReference>
<evidence type="ECO:0000256" key="1">
    <source>
        <dbReference type="ARBA" id="ARBA00023122"/>
    </source>
</evidence>
<dbReference type="InterPro" id="IPR051257">
    <property type="entry name" value="Diverse_CBS-Domain"/>
</dbReference>
<keyword evidence="5" id="KW-1185">Reference proteome</keyword>
<dbReference type="InterPro" id="IPR000644">
    <property type="entry name" value="CBS_dom"/>
</dbReference>
<dbReference type="RefSeq" id="WP_211468529.1">
    <property type="nucleotide sequence ID" value="NZ_JAGSXH010000043.1"/>
</dbReference>
<proteinExistence type="predicted"/>
<gene>
    <name evidence="4" type="ORF">KGA66_14000</name>
</gene>
<dbReference type="CDD" id="cd02205">
    <property type="entry name" value="CBS_pair_SF"/>
    <property type="match status" value="1"/>
</dbReference>
<protein>
    <submittedName>
        <fullName evidence="4">CBS domain-containing protein</fullName>
    </submittedName>
</protein>
<dbReference type="Gene3D" id="3.10.580.10">
    <property type="entry name" value="CBS-domain"/>
    <property type="match status" value="2"/>
</dbReference>
<accession>A0A8J7WPV7</accession>
<name>A0A8J7WPV7_9ACTN</name>
<comment type="caution">
    <text evidence="4">The sequence shown here is derived from an EMBL/GenBank/DDBJ whole genome shotgun (WGS) entry which is preliminary data.</text>
</comment>
<feature type="domain" description="CBS" evidence="3">
    <location>
        <begin position="77"/>
        <end position="140"/>
    </location>
</feature>
<dbReference type="PANTHER" id="PTHR43080:SF2">
    <property type="entry name" value="CBS DOMAIN-CONTAINING PROTEIN"/>
    <property type="match status" value="1"/>
</dbReference>
<dbReference type="InterPro" id="IPR046342">
    <property type="entry name" value="CBS_dom_sf"/>
</dbReference>
<dbReference type="Pfam" id="PF00571">
    <property type="entry name" value="CBS"/>
    <property type="match status" value="1"/>
</dbReference>
<keyword evidence="1 2" id="KW-0129">CBS domain</keyword>
<reference evidence="4" key="1">
    <citation type="submission" date="2021-04" db="EMBL/GenBank/DDBJ databases">
        <title>Genome based classification of Actinospica acidithermotolerans sp. nov., an actinobacterium isolated from an Indonesian hot spring.</title>
        <authorList>
            <person name="Kusuma A.B."/>
            <person name="Putra K.E."/>
            <person name="Nafisah S."/>
            <person name="Loh J."/>
            <person name="Nouioui I."/>
            <person name="Goodfellow M."/>
        </authorList>
    </citation>
    <scope>NUCLEOTIDE SEQUENCE</scope>
    <source>
        <strain evidence="4">DSM 45618</strain>
    </source>
</reference>
<organism evidence="4 5">
    <name type="scientific">Actinocrinis puniceicyclus</name>
    <dbReference type="NCBI Taxonomy" id="977794"/>
    <lineage>
        <taxon>Bacteria</taxon>
        <taxon>Bacillati</taxon>
        <taxon>Actinomycetota</taxon>
        <taxon>Actinomycetes</taxon>
        <taxon>Catenulisporales</taxon>
        <taxon>Actinospicaceae</taxon>
        <taxon>Actinocrinis</taxon>
    </lineage>
</organism>